<keyword evidence="3" id="KW-1185">Reference proteome</keyword>
<evidence type="ECO:0000256" key="1">
    <source>
        <dbReference type="SAM" id="MobiDB-lite"/>
    </source>
</evidence>
<comment type="caution">
    <text evidence="2">The sequence shown here is derived from an EMBL/GenBank/DDBJ whole genome shotgun (WGS) entry which is preliminary data.</text>
</comment>
<feature type="region of interest" description="Disordered" evidence="1">
    <location>
        <begin position="79"/>
        <end position="108"/>
    </location>
</feature>
<protein>
    <submittedName>
        <fullName evidence="2">Uncharacterized protein</fullName>
    </submittedName>
</protein>
<gene>
    <name evidence="2" type="ORF">EYF80_007672</name>
</gene>
<evidence type="ECO:0000313" key="3">
    <source>
        <dbReference type="Proteomes" id="UP000314294"/>
    </source>
</evidence>
<organism evidence="2 3">
    <name type="scientific">Liparis tanakae</name>
    <name type="common">Tanaka's snailfish</name>
    <dbReference type="NCBI Taxonomy" id="230148"/>
    <lineage>
        <taxon>Eukaryota</taxon>
        <taxon>Metazoa</taxon>
        <taxon>Chordata</taxon>
        <taxon>Craniata</taxon>
        <taxon>Vertebrata</taxon>
        <taxon>Euteleostomi</taxon>
        <taxon>Actinopterygii</taxon>
        <taxon>Neopterygii</taxon>
        <taxon>Teleostei</taxon>
        <taxon>Neoteleostei</taxon>
        <taxon>Acanthomorphata</taxon>
        <taxon>Eupercaria</taxon>
        <taxon>Perciformes</taxon>
        <taxon>Cottioidei</taxon>
        <taxon>Cottales</taxon>
        <taxon>Liparidae</taxon>
        <taxon>Liparis</taxon>
    </lineage>
</organism>
<name>A0A4Z2IVV8_9TELE</name>
<dbReference type="Proteomes" id="UP000314294">
    <property type="component" value="Unassembled WGS sequence"/>
</dbReference>
<dbReference type="AlphaFoldDB" id="A0A4Z2IVV8"/>
<proteinExistence type="predicted"/>
<reference evidence="2 3" key="1">
    <citation type="submission" date="2019-03" db="EMBL/GenBank/DDBJ databases">
        <title>First draft genome of Liparis tanakae, snailfish: a comprehensive survey of snailfish specific genes.</title>
        <authorList>
            <person name="Kim W."/>
            <person name="Song I."/>
            <person name="Jeong J.-H."/>
            <person name="Kim D."/>
            <person name="Kim S."/>
            <person name="Ryu S."/>
            <person name="Song J.Y."/>
            <person name="Lee S.K."/>
        </authorList>
    </citation>
    <scope>NUCLEOTIDE SEQUENCE [LARGE SCALE GENOMIC DNA]</scope>
    <source>
        <tissue evidence="2">Muscle</tissue>
    </source>
</reference>
<accession>A0A4Z2IVV8</accession>
<evidence type="ECO:0000313" key="2">
    <source>
        <dbReference type="EMBL" id="TNN82026.1"/>
    </source>
</evidence>
<dbReference type="EMBL" id="SRLO01000042">
    <property type="protein sequence ID" value="TNN82026.1"/>
    <property type="molecule type" value="Genomic_DNA"/>
</dbReference>
<sequence>MCVGARQHREQLHEVHSPHVAVGSPVGPLLQAELVSSENNTMQKQGPAAKQLALHKSVPHGRIARIRPNAFQKAGLKPEHVGLRQPGPRPDPLGVQKTGDINTPQLNAIPKPVRAPEELPLRPPRETAKAKIEEPEKTKEMKILGNFSTQVKSLCIENHKRQLEIHSWEKLEAVHKRSQQYYILKTATRKPRNVLKNQ</sequence>